<accession>A0A2H3DLL3</accession>
<dbReference type="OMA" id="RDNYMFL"/>
<evidence type="ECO:0000313" key="2">
    <source>
        <dbReference type="Proteomes" id="UP000217790"/>
    </source>
</evidence>
<dbReference type="EMBL" id="KZ293659">
    <property type="protein sequence ID" value="PBK92372.1"/>
    <property type="molecule type" value="Genomic_DNA"/>
</dbReference>
<sequence>MDEHYNSKAARDALQTYIDDGKEAQLYNLAAKPTWLNKASTMSIDNNRTWCMVRTAEDNQLEEIVFTIQGGLAKKDLPPVNDTPLRDNYMFLQQHICLTGLGCEGFKDATDNILEARLVFKRQFPEGTFEKWIPDNTDGHIGIDISNHYLEMSKAYPQEQASFEKGIDPKGILATACTRRNPLHTEDNKVRFFSSSIDENRERRFEGTEPQKFCIGDILKVQLSIIAVALKNGQKKLKLKLRSVAMIDEGFSKERERTIHCKNIKEKAEQKNRNKEGEEPTVRMLKCKVGY</sequence>
<proteinExistence type="predicted"/>
<keyword evidence="2" id="KW-1185">Reference proteome</keyword>
<organism evidence="1 2">
    <name type="scientific">Armillaria gallica</name>
    <name type="common">Bulbous honey fungus</name>
    <name type="synonym">Armillaria bulbosa</name>
    <dbReference type="NCBI Taxonomy" id="47427"/>
    <lineage>
        <taxon>Eukaryota</taxon>
        <taxon>Fungi</taxon>
        <taxon>Dikarya</taxon>
        <taxon>Basidiomycota</taxon>
        <taxon>Agaricomycotina</taxon>
        <taxon>Agaricomycetes</taxon>
        <taxon>Agaricomycetidae</taxon>
        <taxon>Agaricales</taxon>
        <taxon>Marasmiineae</taxon>
        <taxon>Physalacriaceae</taxon>
        <taxon>Armillaria</taxon>
    </lineage>
</organism>
<gene>
    <name evidence="1" type="ORF">ARMGADRAFT_1081161</name>
</gene>
<dbReference type="OrthoDB" id="3269456at2759"/>
<dbReference type="AlphaFoldDB" id="A0A2H3DLL3"/>
<name>A0A2H3DLL3_ARMGA</name>
<reference evidence="2" key="1">
    <citation type="journal article" date="2017" name="Nat. Ecol. Evol.">
        <title>Genome expansion and lineage-specific genetic innovations in the forest pathogenic fungi Armillaria.</title>
        <authorList>
            <person name="Sipos G."/>
            <person name="Prasanna A.N."/>
            <person name="Walter M.C."/>
            <person name="O'Connor E."/>
            <person name="Balint B."/>
            <person name="Krizsan K."/>
            <person name="Kiss B."/>
            <person name="Hess J."/>
            <person name="Varga T."/>
            <person name="Slot J."/>
            <person name="Riley R."/>
            <person name="Boka B."/>
            <person name="Rigling D."/>
            <person name="Barry K."/>
            <person name="Lee J."/>
            <person name="Mihaltcheva S."/>
            <person name="LaButti K."/>
            <person name="Lipzen A."/>
            <person name="Waldron R."/>
            <person name="Moloney N.M."/>
            <person name="Sperisen C."/>
            <person name="Kredics L."/>
            <person name="Vagvoelgyi C."/>
            <person name="Patrignani A."/>
            <person name="Fitzpatrick D."/>
            <person name="Nagy I."/>
            <person name="Doyle S."/>
            <person name="Anderson J.B."/>
            <person name="Grigoriev I.V."/>
            <person name="Gueldener U."/>
            <person name="Muensterkoetter M."/>
            <person name="Nagy L.G."/>
        </authorList>
    </citation>
    <scope>NUCLEOTIDE SEQUENCE [LARGE SCALE GENOMIC DNA]</scope>
    <source>
        <strain evidence="2">Ar21-2</strain>
    </source>
</reference>
<evidence type="ECO:0000313" key="1">
    <source>
        <dbReference type="EMBL" id="PBK92372.1"/>
    </source>
</evidence>
<dbReference type="InParanoid" id="A0A2H3DLL3"/>
<dbReference type="Proteomes" id="UP000217790">
    <property type="component" value="Unassembled WGS sequence"/>
</dbReference>
<protein>
    <submittedName>
        <fullName evidence="1">Uncharacterized protein</fullName>
    </submittedName>
</protein>